<dbReference type="Gene3D" id="1.20.120.1870">
    <property type="entry name" value="Fic/DOC protein, Fido domain"/>
    <property type="match status" value="1"/>
</dbReference>
<sequence>MALEQALQIAAIACGAPPRVRDLGLFDSALYRPGSQMFGEEACRGLFDRAAAPIQSLAVNHPLVDGSERTAWLVTTVFLRKNGVRLEPTDDQAYDFVIAVCTGELSEVKEISEVLRGWV</sequence>
<dbReference type="AlphaFoldDB" id="A0A399FVS4"/>
<keyword evidence="2" id="KW-1185">Reference proteome</keyword>
<name>A0A399FVS4_9ACTN</name>
<dbReference type="InterPro" id="IPR053737">
    <property type="entry name" value="Type_II_TA_Toxin"/>
</dbReference>
<proteinExistence type="predicted"/>
<dbReference type="EMBL" id="CP063196">
    <property type="protein sequence ID" value="UOE22090.1"/>
    <property type="molecule type" value="Genomic_DNA"/>
</dbReference>
<accession>A0A399FVS4</accession>
<gene>
    <name evidence="1" type="ORF">NI17_016250</name>
</gene>
<organism evidence="1 2">
    <name type="scientific">Thermobifida halotolerans</name>
    <dbReference type="NCBI Taxonomy" id="483545"/>
    <lineage>
        <taxon>Bacteria</taxon>
        <taxon>Bacillati</taxon>
        <taxon>Actinomycetota</taxon>
        <taxon>Actinomycetes</taxon>
        <taxon>Streptosporangiales</taxon>
        <taxon>Nocardiopsidaceae</taxon>
        <taxon>Thermobifida</taxon>
    </lineage>
</organism>
<dbReference type="KEGG" id="thao:NI17_016250"/>
<dbReference type="SUPFAM" id="SSF140931">
    <property type="entry name" value="Fic-like"/>
    <property type="match status" value="1"/>
</dbReference>
<dbReference type="Proteomes" id="UP000265719">
    <property type="component" value="Chromosome"/>
</dbReference>
<dbReference type="InterPro" id="IPR036597">
    <property type="entry name" value="Fido-like_dom_sf"/>
</dbReference>
<dbReference type="PANTHER" id="PTHR39426:SF1">
    <property type="entry name" value="HOMOLOGY TO DEATH-ON-CURING PROTEIN OF PHAGE P1"/>
    <property type="match status" value="1"/>
</dbReference>
<dbReference type="OrthoDB" id="9802752at2"/>
<dbReference type="PANTHER" id="PTHR39426">
    <property type="entry name" value="HOMOLOGY TO DEATH-ON-CURING PROTEIN OF PHAGE P1"/>
    <property type="match status" value="1"/>
</dbReference>
<dbReference type="RefSeq" id="WP_068688264.1">
    <property type="nucleotide sequence ID" value="NZ_CP063196.1"/>
</dbReference>
<dbReference type="GO" id="GO:0016301">
    <property type="term" value="F:kinase activity"/>
    <property type="evidence" value="ECO:0007669"/>
    <property type="project" value="InterPro"/>
</dbReference>
<protein>
    <submittedName>
        <fullName evidence="1">Fic family protein</fullName>
    </submittedName>
</protein>
<dbReference type="InterPro" id="IPR003812">
    <property type="entry name" value="Fido"/>
</dbReference>
<dbReference type="InterPro" id="IPR006440">
    <property type="entry name" value="Doc"/>
</dbReference>
<dbReference type="PROSITE" id="PS51459">
    <property type="entry name" value="FIDO"/>
    <property type="match status" value="1"/>
</dbReference>
<evidence type="ECO:0000313" key="1">
    <source>
        <dbReference type="EMBL" id="UOE22090.1"/>
    </source>
</evidence>
<dbReference type="Pfam" id="PF02661">
    <property type="entry name" value="Fic"/>
    <property type="match status" value="1"/>
</dbReference>
<reference evidence="1" key="1">
    <citation type="submission" date="2020-10" db="EMBL/GenBank/DDBJ databases">
        <title>De novo genome project of the cellulose decomposer Thermobifida halotolerans type strain.</title>
        <authorList>
            <person name="Nagy I."/>
            <person name="Horvath B."/>
            <person name="Kukolya J."/>
            <person name="Nagy I."/>
            <person name="Orsini M."/>
        </authorList>
    </citation>
    <scope>NUCLEOTIDE SEQUENCE</scope>
    <source>
        <strain evidence="1">DSM 44931</strain>
    </source>
</reference>
<evidence type="ECO:0000313" key="2">
    <source>
        <dbReference type="Proteomes" id="UP000265719"/>
    </source>
</evidence>